<dbReference type="EMBL" id="JAPFRF010000013">
    <property type="protein sequence ID" value="KAJ7311838.1"/>
    <property type="molecule type" value="Genomic_DNA"/>
</dbReference>
<evidence type="ECO:0000313" key="2">
    <source>
        <dbReference type="EMBL" id="KAJ7311838.1"/>
    </source>
</evidence>
<feature type="compositionally biased region" description="Low complexity" evidence="1">
    <location>
        <begin position="191"/>
        <end position="209"/>
    </location>
</feature>
<dbReference type="InterPro" id="IPR029171">
    <property type="entry name" value="DUF4638"/>
</dbReference>
<keyword evidence="3" id="KW-1185">Reference proteome</keyword>
<gene>
    <name evidence="2" type="ORF">JRQ81_006150</name>
</gene>
<evidence type="ECO:0000256" key="1">
    <source>
        <dbReference type="SAM" id="MobiDB-lite"/>
    </source>
</evidence>
<comment type="caution">
    <text evidence="2">The sequence shown here is derived from an EMBL/GenBank/DDBJ whole genome shotgun (WGS) entry which is preliminary data.</text>
</comment>
<dbReference type="PANTHER" id="PTHR35679">
    <property type="entry name" value="RIKEN CDNA 4933402J07 GENE"/>
    <property type="match status" value="1"/>
</dbReference>
<protein>
    <submittedName>
        <fullName evidence="2">Uncharacterized protein</fullName>
    </submittedName>
</protein>
<dbReference type="PANTHER" id="PTHR35679:SF1">
    <property type="entry name" value="RIKEN CDNA 4933402J07 GENE"/>
    <property type="match status" value="1"/>
</dbReference>
<proteinExistence type="predicted"/>
<feature type="compositionally biased region" description="Low complexity" evidence="1">
    <location>
        <begin position="219"/>
        <end position="231"/>
    </location>
</feature>
<sequence>MDCVVRGTRKCQGKRSALGLCTLVMCTDWKDTVPSQGKLGSMFNRRANLLKRRAALRRLKVSMAIVQWLSSGFLCRTSYLLLSATNSKSPTKCSYFTNGNTVQASCSRCQVLWVMKCVKSESKSTSTHQSWGKKQPPTLKGLFACYLYLANHIIFPESRRETDSMQIMNEKLWKQEERKVKKWLRKQAQASPSPSYKSLQYKSSSYPKSGQDQNTEIRPSSGKESISIPSSQFGDHLPNFVSFLRLPTKIISYDRKPSKDPTPFSGMDFPTQTISARNASGPRNSVHSNLPPNRDSRKGSSLDHSISLQEAVALFPSLQRLATRGDRLSLAALHPHNLATGLPSLQKTLRNMLDKEREEERFKLPEPLPPIKPEEILSCRYLRLSQSNIDTLLALCKESGIYIDLHPHMKESDIDVSSVLSSSTITRKYLGGIPRSFPTSASFVEHTAIEDFMSVEDAKPF</sequence>
<dbReference type="AlphaFoldDB" id="A0A9Q0XF51"/>
<dbReference type="OrthoDB" id="10071349at2759"/>
<organism evidence="2 3">
    <name type="scientific">Phrynocephalus forsythii</name>
    <dbReference type="NCBI Taxonomy" id="171643"/>
    <lineage>
        <taxon>Eukaryota</taxon>
        <taxon>Metazoa</taxon>
        <taxon>Chordata</taxon>
        <taxon>Craniata</taxon>
        <taxon>Vertebrata</taxon>
        <taxon>Euteleostomi</taxon>
        <taxon>Lepidosauria</taxon>
        <taxon>Squamata</taxon>
        <taxon>Bifurcata</taxon>
        <taxon>Unidentata</taxon>
        <taxon>Episquamata</taxon>
        <taxon>Toxicofera</taxon>
        <taxon>Iguania</taxon>
        <taxon>Acrodonta</taxon>
        <taxon>Agamidae</taxon>
        <taxon>Agaminae</taxon>
        <taxon>Phrynocephalus</taxon>
    </lineage>
</organism>
<dbReference type="Proteomes" id="UP001142489">
    <property type="component" value="Unassembled WGS sequence"/>
</dbReference>
<feature type="compositionally biased region" description="Polar residues" evidence="1">
    <location>
        <begin position="270"/>
        <end position="291"/>
    </location>
</feature>
<accession>A0A9Q0XF51</accession>
<feature type="region of interest" description="Disordered" evidence="1">
    <location>
        <begin position="184"/>
        <end position="231"/>
    </location>
</feature>
<evidence type="ECO:0000313" key="3">
    <source>
        <dbReference type="Proteomes" id="UP001142489"/>
    </source>
</evidence>
<feature type="region of interest" description="Disordered" evidence="1">
    <location>
        <begin position="254"/>
        <end position="303"/>
    </location>
</feature>
<name>A0A9Q0XF51_9SAUR</name>
<reference evidence="2" key="1">
    <citation type="journal article" date="2023" name="DNA Res.">
        <title>Chromosome-level genome assembly of Phrynocephalus forsythii using third-generation DNA sequencing and Hi-C analysis.</title>
        <authorList>
            <person name="Qi Y."/>
            <person name="Zhao W."/>
            <person name="Zhao Y."/>
            <person name="Niu C."/>
            <person name="Cao S."/>
            <person name="Zhang Y."/>
        </authorList>
    </citation>
    <scope>NUCLEOTIDE SEQUENCE</scope>
    <source>
        <tissue evidence="2">Muscle</tissue>
    </source>
</reference>
<dbReference type="Pfam" id="PF15472">
    <property type="entry name" value="DUF4638"/>
    <property type="match status" value="1"/>
</dbReference>